<dbReference type="PANTHER" id="PTHR35174:SF3">
    <property type="entry name" value="BLL7171 PROTEIN"/>
    <property type="match status" value="1"/>
</dbReference>
<evidence type="ECO:0000313" key="4">
    <source>
        <dbReference type="Proteomes" id="UP001596087"/>
    </source>
</evidence>
<dbReference type="SUPFAM" id="SSF54909">
    <property type="entry name" value="Dimeric alpha+beta barrel"/>
    <property type="match status" value="1"/>
</dbReference>
<dbReference type="Proteomes" id="UP001596087">
    <property type="component" value="Unassembled WGS sequence"/>
</dbReference>
<dbReference type="EMBL" id="JBHSKD010000012">
    <property type="protein sequence ID" value="MFC5177593.1"/>
    <property type="molecule type" value="Genomic_DNA"/>
</dbReference>
<comment type="caution">
    <text evidence="3">The sequence shown here is derived from an EMBL/GenBank/DDBJ whole genome shotgun (WGS) entry which is preliminary data.</text>
</comment>
<gene>
    <name evidence="3" type="ORF">ACFPGP_12980</name>
</gene>
<organism evidence="3 4">
    <name type="scientific">Nocardioides taihuensis</name>
    <dbReference type="NCBI Taxonomy" id="1835606"/>
    <lineage>
        <taxon>Bacteria</taxon>
        <taxon>Bacillati</taxon>
        <taxon>Actinomycetota</taxon>
        <taxon>Actinomycetes</taxon>
        <taxon>Propionibacteriales</taxon>
        <taxon>Nocardioidaceae</taxon>
        <taxon>Nocardioides</taxon>
    </lineage>
</organism>
<dbReference type="Gene3D" id="3.30.70.1060">
    <property type="entry name" value="Dimeric alpha+beta barrel"/>
    <property type="match status" value="1"/>
</dbReference>
<evidence type="ECO:0000259" key="2">
    <source>
        <dbReference type="Pfam" id="PF03795"/>
    </source>
</evidence>
<proteinExistence type="inferred from homology"/>
<keyword evidence="4" id="KW-1185">Reference proteome</keyword>
<sequence>MAQYAILIYADDSAHGPEATADDTAAHDEHGRELEESGGLVAAFALEPRDVATSIRGDVMTDGPFVETKEIVAGFYVIEATDLDAALAVARRNPVLGQGGGVEVRPVAGGFVRQDGAQ</sequence>
<dbReference type="InterPro" id="IPR005545">
    <property type="entry name" value="YCII"/>
</dbReference>
<evidence type="ECO:0000313" key="3">
    <source>
        <dbReference type="EMBL" id="MFC5177593.1"/>
    </source>
</evidence>
<evidence type="ECO:0000256" key="1">
    <source>
        <dbReference type="ARBA" id="ARBA00007689"/>
    </source>
</evidence>
<name>A0ABW0BKN0_9ACTN</name>
<dbReference type="InterPro" id="IPR011008">
    <property type="entry name" value="Dimeric_a/b-barrel"/>
</dbReference>
<feature type="domain" description="YCII-related" evidence="2">
    <location>
        <begin position="3"/>
        <end position="107"/>
    </location>
</feature>
<accession>A0ABW0BKN0</accession>
<comment type="similarity">
    <text evidence="1">Belongs to the YciI family.</text>
</comment>
<dbReference type="Pfam" id="PF03795">
    <property type="entry name" value="YCII"/>
    <property type="match status" value="1"/>
</dbReference>
<dbReference type="RefSeq" id="WP_378590739.1">
    <property type="nucleotide sequence ID" value="NZ_JBHSKD010000012.1"/>
</dbReference>
<dbReference type="PANTHER" id="PTHR35174">
    <property type="entry name" value="BLL7171 PROTEIN-RELATED"/>
    <property type="match status" value="1"/>
</dbReference>
<protein>
    <submittedName>
        <fullName evidence="3">YciI family protein</fullName>
    </submittedName>
</protein>
<reference evidence="4" key="1">
    <citation type="journal article" date="2019" name="Int. J. Syst. Evol. Microbiol.">
        <title>The Global Catalogue of Microorganisms (GCM) 10K type strain sequencing project: providing services to taxonomists for standard genome sequencing and annotation.</title>
        <authorList>
            <consortium name="The Broad Institute Genomics Platform"/>
            <consortium name="The Broad Institute Genome Sequencing Center for Infectious Disease"/>
            <person name="Wu L."/>
            <person name="Ma J."/>
        </authorList>
    </citation>
    <scope>NUCLEOTIDE SEQUENCE [LARGE SCALE GENOMIC DNA]</scope>
    <source>
        <strain evidence="4">DFY41</strain>
    </source>
</reference>